<evidence type="ECO:0000256" key="3">
    <source>
        <dbReference type="ARBA" id="ARBA00023157"/>
    </source>
</evidence>
<dbReference type="PANTHER" id="PTHR38934:SF6">
    <property type="entry name" value="CHROMOSOME UNDETERMINED SCAFFOLD_176, WHOLE GENOME SHOTGUN SEQUENCE"/>
    <property type="match status" value="1"/>
</dbReference>
<evidence type="ECO:0000256" key="4">
    <source>
        <dbReference type="SAM" id="Phobius"/>
    </source>
</evidence>
<keyword evidence="6" id="KW-1185">Reference proteome</keyword>
<name>A0A8S1SKX4_9CILI</name>
<accession>A0A8S1SKX4</accession>
<dbReference type="EMBL" id="CAJJDO010000009">
    <property type="protein sequence ID" value="CAD8140548.1"/>
    <property type="molecule type" value="Genomic_DNA"/>
</dbReference>
<reference evidence="5" key="1">
    <citation type="submission" date="2021-01" db="EMBL/GenBank/DDBJ databases">
        <authorList>
            <consortium name="Genoscope - CEA"/>
            <person name="William W."/>
        </authorList>
    </citation>
    <scope>NUCLEOTIDE SEQUENCE</scope>
</reference>
<evidence type="ECO:0000313" key="5">
    <source>
        <dbReference type="EMBL" id="CAD8140548.1"/>
    </source>
</evidence>
<evidence type="ECO:0000313" key="6">
    <source>
        <dbReference type="Proteomes" id="UP000689195"/>
    </source>
</evidence>
<keyword evidence="1" id="KW-0732">Signal</keyword>
<dbReference type="InterPro" id="IPR011936">
    <property type="entry name" value="Myxo_disulph_rpt"/>
</dbReference>
<organism evidence="5 6">
    <name type="scientific">Paramecium pentaurelia</name>
    <dbReference type="NCBI Taxonomy" id="43138"/>
    <lineage>
        <taxon>Eukaryota</taxon>
        <taxon>Sar</taxon>
        <taxon>Alveolata</taxon>
        <taxon>Ciliophora</taxon>
        <taxon>Intramacronucleata</taxon>
        <taxon>Oligohymenophorea</taxon>
        <taxon>Peniculida</taxon>
        <taxon>Parameciidae</taxon>
        <taxon>Paramecium</taxon>
    </lineage>
</organism>
<dbReference type="Proteomes" id="UP000689195">
    <property type="component" value="Unassembled WGS sequence"/>
</dbReference>
<dbReference type="NCBIfam" id="TIGR02232">
    <property type="entry name" value="myxo_disulf_rpt"/>
    <property type="match status" value="1"/>
</dbReference>
<feature type="transmembrane region" description="Helical" evidence="4">
    <location>
        <begin position="393"/>
        <end position="414"/>
    </location>
</feature>
<feature type="transmembrane region" description="Helical" evidence="4">
    <location>
        <begin position="303"/>
        <end position="324"/>
    </location>
</feature>
<dbReference type="AlphaFoldDB" id="A0A8S1SKX4"/>
<gene>
    <name evidence="5" type="ORF">PPENT_87.1.T0090130</name>
</gene>
<evidence type="ECO:0000256" key="2">
    <source>
        <dbReference type="ARBA" id="ARBA00022737"/>
    </source>
</evidence>
<keyword evidence="4" id="KW-0812">Transmembrane</keyword>
<dbReference type="OrthoDB" id="536211at2759"/>
<feature type="transmembrane region" description="Helical" evidence="4">
    <location>
        <begin position="509"/>
        <end position="529"/>
    </location>
</feature>
<keyword evidence="4" id="KW-1133">Transmembrane helix</keyword>
<proteinExistence type="predicted"/>
<feature type="transmembrane region" description="Helical" evidence="4">
    <location>
        <begin position="479"/>
        <end position="497"/>
    </location>
</feature>
<dbReference type="PANTHER" id="PTHR38934">
    <property type="entry name" value="HYPHALLY REGULATED CELL WALL PROTEIN 1"/>
    <property type="match status" value="1"/>
</dbReference>
<comment type="caution">
    <text evidence="5">The sequence shown here is derived from an EMBL/GenBank/DDBJ whole genome shotgun (WGS) entry which is preliminary data.</text>
</comment>
<sequence>MDQCQHCQRRFYLFSKQIQNILKILFLGDGIILGEEVCDDGNSINGDGCDSNCKPSLNSQCVNNQCVYISHPMPLLKFIKEIDNSQIVYLTYDEQVKLSFNYSIPIFIKSIDSKINNKVTNVTISEISSIDQESYKYLQMEIQIQYEEIVTNPIFSIHFTDLNIIINEFGMKSNQQDISIQLPSPNVLSEEQKQITQSLVNFSGYQIKMIAGLMLASSLSGKFEIIQNQIDLIQQLYYLKYINTRKGQNLIQFFETFRIIQLTNFYDFLGFNPSNDLFFEFSYQKSEAVFEEDGRNANYFSNFIQISTVFVFAYFTHLGIKILIKYSMNKIQKFKIFNLSKLPLFGLQKITRFSINNFRNKFSEQFKGLLQSLLYEYIISSFLSLIYQDFNQVEGKLSLIVNGGIIYLLFYYLLFQQHSNKKLHIYFAYSCIQKILFGTILIVFFKSPILQIQLCALNDFIYFYHIFKLKRLLDKFESFKKQLTHFILFIINIIYLINELYKNDPFKIVQIGWVIIGMMSSILGITLLADICKISQPFVLNLINRLKSQSPIFQNHEIFVQIQQRNYM</sequence>
<keyword evidence="3" id="KW-1015">Disulfide bond</keyword>
<evidence type="ECO:0008006" key="7">
    <source>
        <dbReference type="Google" id="ProtNLM"/>
    </source>
</evidence>
<feature type="transmembrane region" description="Helical" evidence="4">
    <location>
        <begin position="368"/>
        <end position="387"/>
    </location>
</feature>
<evidence type="ECO:0000256" key="1">
    <source>
        <dbReference type="ARBA" id="ARBA00022729"/>
    </source>
</evidence>
<keyword evidence="4" id="KW-0472">Membrane</keyword>
<keyword evidence="2" id="KW-0677">Repeat</keyword>
<protein>
    <recommendedName>
        <fullName evidence="7">Transmembrane protein</fullName>
    </recommendedName>
</protein>